<evidence type="ECO:0000313" key="2">
    <source>
        <dbReference type="EMBL" id="TFU49929.1"/>
    </source>
</evidence>
<dbReference type="RefSeq" id="WP_135037423.1">
    <property type="nucleotide sequence ID" value="NZ_BLLS01000029.1"/>
</dbReference>
<dbReference type="Proteomes" id="UP000491181">
    <property type="component" value="Unassembled WGS sequence"/>
</dbReference>
<dbReference type="Gene3D" id="3.90.550.10">
    <property type="entry name" value="Spore Coat Polysaccharide Biosynthesis Protein SpsA, Chain A"/>
    <property type="match status" value="1"/>
</dbReference>
<dbReference type="InterPro" id="IPR029044">
    <property type="entry name" value="Nucleotide-diphossugar_trans"/>
</dbReference>
<proteinExistence type="predicted"/>
<dbReference type="EMBL" id="BLLS01000029">
    <property type="protein sequence ID" value="GFH86104.1"/>
    <property type="molecule type" value="Genomic_DNA"/>
</dbReference>
<dbReference type="AlphaFoldDB" id="A0A7K3MNR1"/>
<evidence type="ECO:0000313" key="1">
    <source>
        <dbReference type="EMBL" id="GFH86104.1"/>
    </source>
</evidence>
<evidence type="ECO:0008006" key="5">
    <source>
        <dbReference type="Google" id="ProtNLM"/>
    </source>
</evidence>
<dbReference type="EMBL" id="SPPV01000015">
    <property type="protein sequence ID" value="TFU49929.1"/>
    <property type="molecule type" value="Genomic_DNA"/>
</dbReference>
<dbReference type="OrthoDB" id="9785375at2"/>
<comment type="caution">
    <text evidence="1">The sequence shown here is derived from an EMBL/GenBank/DDBJ whole genome shotgun (WGS) entry which is preliminary data.</text>
</comment>
<evidence type="ECO:0000313" key="4">
    <source>
        <dbReference type="Proteomes" id="UP000491181"/>
    </source>
</evidence>
<organism evidence="1 4">
    <name type="scientific">Bacteroides acidifaciens</name>
    <dbReference type="NCBI Taxonomy" id="85831"/>
    <lineage>
        <taxon>Bacteria</taxon>
        <taxon>Pseudomonadati</taxon>
        <taxon>Bacteroidota</taxon>
        <taxon>Bacteroidia</taxon>
        <taxon>Bacteroidales</taxon>
        <taxon>Bacteroidaceae</taxon>
        <taxon>Bacteroides</taxon>
    </lineage>
</organism>
<accession>A0A7K3MNR1</accession>
<gene>
    <name evidence="2" type="ORF">E4T97_08770</name>
    <name evidence="1" type="ORF">IMSAGC001_01510</name>
</gene>
<evidence type="ECO:0000313" key="3">
    <source>
        <dbReference type="Proteomes" id="UP000298073"/>
    </source>
</evidence>
<protein>
    <recommendedName>
        <fullName evidence="5">Glycosyltransferase family 2 protein</fullName>
    </recommendedName>
</protein>
<reference evidence="1 4" key="2">
    <citation type="journal article" date="2020" name="Microbiome">
        <title>Single-cell genomics of uncultured bacteria reveals dietary fiber responders in the mouse gut microbiota.</title>
        <authorList>
            <person name="Chijiiwa R."/>
            <person name="Hosokawa M."/>
            <person name="Kogawa M."/>
            <person name="Nishikawa Y."/>
            <person name="Ide K."/>
            <person name="Sakanashi C."/>
            <person name="Takahashi K."/>
            <person name="Takeyama H."/>
        </authorList>
    </citation>
    <scope>NUCLEOTIDE SEQUENCE [LARGE SCALE GENOMIC DNA]</scope>
    <source>
        <strain evidence="1">IMSAGC_001</strain>
    </source>
</reference>
<name>A0A7K3MNR1_9BACE</name>
<dbReference type="Proteomes" id="UP000298073">
    <property type="component" value="Unassembled WGS sequence"/>
</dbReference>
<dbReference type="SUPFAM" id="SSF53448">
    <property type="entry name" value="Nucleotide-diphospho-sugar transferases"/>
    <property type="match status" value="1"/>
</dbReference>
<sequence length="321" mass="37107">MKPFKTDIAVAMIFFNRPDTLKTVFESVREAQPSKLYLIQDGARANRPKDVENVAKCREVVSNIDWECEVVHDYSDINLGCGKRIFTGLSNVFMHEEYAAIVEDDIVIGESFLPFCKEMCERYKDDQRIHMISGMNHLGVYEECPYDYFFSQGGGAIWGWATWARCWNELDWNMEAVSNNYIVNCLKNGNTPNNVSKVIAERALVIRQGILKGVSPTFWSLHFGLYGYLGSRLNIVPKYNLISNIGLTGDSAHATDSVNKLVKRIRVVFFSKIYEMPNKLRHPKYIIDDQIYMKKQNAIMNPSWKQRLVEIPERIYLKLFK</sequence>
<reference evidence="2 3" key="1">
    <citation type="submission" date="2019-03" db="EMBL/GenBank/DDBJ databases">
        <title>Diversity of the mouse oral microbiome.</title>
        <authorList>
            <person name="Joseph S."/>
            <person name="Aduse-Opoku J."/>
            <person name="Curtis M."/>
            <person name="Wade W."/>
            <person name="Hashim A."/>
        </authorList>
    </citation>
    <scope>NUCLEOTIDE SEQUENCE [LARGE SCALE GENOMIC DNA]</scope>
    <source>
        <strain evidence="2 3">P2318</strain>
    </source>
</reference>